<dbReference type="Proteomes" id="UP001138460">
    <property type="component" value="Unassembled WGS sequence"/>
</dbReference>
<dbReference type="Pfam" id="PF13646">
    <property type="entry name" value="HEAT_2"/>
    <property type="match status" value="1"/>
</dbReference>
<dbReference type="InterPro" id="IPR016024">
    <property type="entry name" value="ARM-type_fold"/>
</dbReference>
<dbReference type="RefSeq" id="WP_129713449.1">
    <property type="nucleotide sequence ID" value="NZ_JBEHFA010000005.1"/>
</dbReference>
<protein>
    <submittedName>
        <fullName evidence="1">HEAT repeat domain-containing protein</fullName>
    </submittedName>
</protein>
<comment type="caution">
    <text evidence="1">The sequence shown here is derived from an EMBL/GenBank/DDBJ whole genome shotgun (WGS) entry which is preliminary data.</text>
</comment>
<gene>
    <name evidence="1" type="ORF">CLR69_13670</name>
</gene>
<name>A0A9X8JLW4_9GAMM</name>
<dbReference type="SUPFAM" id="SSF48371">
    <property type="entry name" value="ARM repeat"/>
    <property type="match status" value="1"/>
</dbReference>
<accession>A0A9X8JLW4</accession>
<organism evidence="1 2">
    <name type="scientific">Pectobacterium zantedeschiae</name>
    <dbReference type="NCBI Taxonomy" id="2034769"/>
    <lineage>
        <taxon>Bacteria</taxon>
        <taxon>Pseudomonadati</taxon>
        <taxon>Pseudomonadota</taxon>
        <taxon>Gammaproteobacteria</taxon>
        <taxon>Enterobacterales</taxon>
        <taxon>Pectobacteriaceae</taxon>
        <taxon>Pectobacterium</taxon>
    </lineage>
</organism>
<evidence type="ECO:0000313" key="2">
    <source>
        <dbReference type="Proteomes" id="UP001138460"/>
    </source>
</evidence>
<keyword evidence="2" id="KW-1185">Reference proteome</keyword>
<evidence type="ECO:0000313" key="1">
    <source>
        <dbReference type="EMBL" id="RYC45960.1"/>
    </source>
</evidence>
<reference evidence="1 2" key="1">
    <citation type="journal article" date="2018" name="Syst. Appl. Microbiol.">
        <title>Pectobacterium zantedeschiae sp. nov. a new species of a soft rot pathogen isolated from Calla lily (Zantedeschia spp.).</title>
        <authorList>
            <person name="Waleron M."/>
            <person name="Misztak A."/>
            <person name="Waleron M."/>
            <person name="Franczuk M."/>
            <person name="Jonca J."/>
            <person name="Wielgomas B."/>
            <person name="Mikicinski A."/>
            <person name="Popovic T."/>
            <person name="Waleron K."/>
        </authorList>
    </citation>
    <scope>NUCLEOTIDE SEQUENCE [LARGE SCALE GENOMIC DNA]</scope>
    <source>
        <strain evidence="1 2">9M</strain>
    </source>
</reference>
<dbReference type="AlphaFoldDB" id="A0A9X8JLW4"/>
<sequence>MASYDLLLQQLEKLVALPDNYYQPTQAGLIDSAPRLIALTHHYNGHIRQRAVLCLGFMDEVSALPALIERVNDWAEPVRRAAKQSVRLLLTPDNTAHFVANLPGIFWLLQCQRENHQPLVDEIVSFLTEEAHVPLLLAGLSSDDKTVARLSLDILAERELFPLKQVFGQAMLHRDPLVRANAARYLLSADRDVDHEVMAILLKDTFAPIKQAALQYVMDNAFPVLESLLIALLLDKNALVRQRASTLLREKDDDPVVHYLATLDREVTVTVRKITLWGLDEQRYDGIVALAERNLDERYPSLYHSALRILILHTGDDARERLLVSLRHPSIAIAKVARKLFYQQKIYLSLPELQRCLEGASSREHVEVYYFLAHKLNKWDWLIFLLDNAQAENAALTQAGVAYWIQRFNRSGILPNTRQQMRLRELLDKKPHVISRKSPYIALFLFGS</sequence>
<dbReference type="InterPro" id="IPR011989">
    <property type="entry name" value="ARM-like"/>
</dbReference>
<dbReference type="EMBL" id="NWTM01000001">
    <property type="protein sequence ID" value="RYC45960.1"/>
    <property type="molecule type" value="Genomic_DNA"/>
</dbReference>
<proteinExistence type="predicted"/>
<dbReference type="OrthoDB" id="6534366at2"/>
<dbReference type="Gene3D" id="1.25.10.10">
    <property type="entry name" value="Leucine-rich Repeat Variant"/>
    <property type="match status" value="2"/>
</dbReference>